<evidence type="ECO:0000313" key="2">
    <source>
        <dbReference type="Proteomes" id="UP000789405"/>
    </source>
</evidence>
<comment type="caution">
    <text evidence="1">The sequence shown here is derived from an EMBL/GenBank/DDBJ whole genome shotgun (WGS) entry which is preliminary data.</text>
</comment>
<dbReference type="AlphaFoldDB" id="A0A9N9HII9"/>
<organism evidence="1 2">
    <name type="scientific">Dentiscutata erythropus</name>
    <dbReference type="NCBI Taxonomy" id="1348616"/>
    <lineage>
        <taxon>Eukaryota</taxon>
        <taxon>Fungi</taxon>
        <taxon>Fungi incertae sedis</taxon>
        <taxon>Mucoromycota</taxon>
        <taxon>Glomeromycotina</taxon>
        <taxon>Glomeromycetes</taxon>
        <taxon>Diversisporales</taxon>
        <taxon>Gigasporaceae</taxon>
        <taxon>Dentiscutata</taxon>
    </lineage>
</organism>
<reference evidence="1" key="1">
    <citation type="submission" date="2021-06" db="EMBL/GenBank/DDBJ databases">
        <authorList>
            <person name="Kallberg Y."/>
            <person name="Tangrot J."/>
            <person name="Rosling A."/>
        </authorList>
    </citation>
    <scope>NUCLEOTIDE SEQUENCE</scope>
    <source>
        <strain evidence="1">MA453B</strain>
    </source>
</reference>
<protein>
    <submittedName>
        <fullName evidence="1">6378_t:CDS:1</fullName>
    </submittedName>
</protein>
<dbReference type="Proteomes" id="UP000789405">
    <property type="component" value="Unassembled WGS sequence"/>
</dbReference>
<evidence type="ECO:0000313" key="1">
    <source>
        <dbReference type="EMBL" id="CAG8684035.1"/>
    </source>
</evidence>
<dbReference type="OrthoDB" id="2156052at2759"/>
<sequence length="79" mass="9730">MNRSTERYFRFFTHKFWSLESFISFSIGNDEFVEKMEAHSRFYSSLRKISADTNTTQEARDRARKLLDKKKEWLRYYIS</sequence>
<keyword evidence="2" id="KW-1185">Reference proteome</keyword>
<accession>A0A9N9HII9</accession>
<name>A0A9N9HII9_9GLOM</name>
<proteinExistence type="predicted"/>
<dbReference type="EMBL" id="CAJVPY010007676">
    <property type="protein sequence ID" value="CAG8684035.1"/>
    <property type="molecule type" value="Genomic_DNA"/>
</dbReference>
<gene>
    <name evidence="1" type="ORF">DERYTH_LOCUS11983</name>
</gene>